<dbReference type="InterPro" id="IPR053296">
    <property type="entry name" value="TSET_member_tstB"/>
</dbReference>
<reference evidence="5" key="1">
    <citation type="submission" date="2020-09" db="EMBL/GenBank/DDBJ databases">
        <title>Genome-Enabled Discovery of Anthraquinone Biosynthesis in Senna tora.</title>
        <authorList>
            <person name="Kang S.-H."/>
            <person name="Pandey R.P."/>
            <person name="Lee C.-M."/>
            <person name="Sim J.-S."/>
            <person name="Jeong J.-T."/>
            <person name="Choi B.-S."/>
            <person name="Jung M."/>
            <person name="Ginzburg D."/>
            <person name="Zhao K."/>
            <person name="Won S.Y."/>
            <person name="Oh T.-J."/>
            <person name="Yu Y."/>
            <person name="Kim N.-H."/>
            <person name="Lee O.R."/>
            <person name="Lee T.-H."/>
            <person name="Bashyal P."/>
            <person name="Kim T.-S."/>
            <person name="Lee W.-H."/>
            <person name="Kawkins C."/>
            <person name="Kim C.-K."/>
            <person name="Kim J.S."/>
            <person name="Ahn B.O."/>
            <person name="Rhee S.Y."/>
            <person name="Sohng J.K."/>
        </authorList>
    </citation>
    <scope>NUCLEOTIDE SEQUENCE</scope>
    <source>
        <tissue evidence="5">Leaf</tissue>
    </source>
</reference>
<evidence type="ECO:0000256" key="2">
    <source>
        <dbReference type="SAM" id="MobiDB-lite"/>
    </source>
</evidence>
<dbReference type="SUPFAM" id="SSF57850">
    <property type="entry name" value="RING/U-box"/>
    <property type="match status" value="1"/>
</dbReference>
<evidence type="ECO:0000313" key="5">
    <source>
        <dbReference type="EMBL" id="KAF7820453.1"/>
    </source>
</evidence>
<proteinExistence type="predicted"/>
<dbReference type="Gene3D" id="3.30.40.10">
    <property type="entry name" value="Zinc/RING finger domain, C3HC4 (zinc finger)"/>
    <property type="match status" value="1"/>
</dbReference>
<dbReference type="PANTHER" id="PTHR48151:SF3">
    <property type="entry name" value="SH3 DOMAIN-CONTAINING PROTEIN"/>
    <property type="match status" value="1"/>
</dbReference>
<dbReference type="PROSITE" id="PS50089">
    <property type="entry name" value="ZF_RING_2"/>
    <property type="match status" value="1"/>
</dbReference>
<accession>A0A834TE50</accession>
<feature type="compositionally biased region" description="Low complexity" evidence="2">
    <location>
        <begin position="144"/>
        <end position="165"/>
    </location>
</feature>
<keyword evidence="3" id="KW-0732">Signal</keyword>
<dbReference type="EMBL" id="JAAIUW010000008">
    <property type="protein sequence ID" value="KAF7820453.1"/>
    <property type="molecule type" value="Genomic_DNA"/>
</dbReference>
<feature type="chain" id="PRO_5032283584" evidence="3">
    <location>
        <begin position="21"/>
        <end position="423"/>
    </location>
</feature>
<gene>
    <name evidence="5" type="ORF">G2W53_025908</name>
</gene>
<dbReference type="Pfam" id="PF17123">
    <property type="entry name" value="zf-RING_11"/>
    <property type="match status" value="1"/>
</dbReference>
<protein>
    <submittedName>
        <fullName evidence="5">TSET complex member tstB</fullName>
    </submittedName>
</protein>
<dbReference type="GO" id="GO:0008270">
    <property type="term" value="F:zinc ion binding"/>
    <property type="evidence" value="ECO:0007669"/>
    <property type="project" value="UniProtKB-KW"/>
</dbReference>
<keyword evidence="6" id="KW-1185">Reference proteome</keyword>
<dbReference type="InterPro" id="IPR013083">
    <property type="entry name" value="Znf_RING/FYVE/PHD"/>
</dbReference>
<evidence type="ECO:0000313" key="6">
    <source>
        <dbReference type="Proteomes" id="UP000634136"/>
    </source>
</evidence>
<feature type="signal peptide" evidence="3">
    <location>
        <begin position="1"/>
        <end position="20"/>
    </location>
</feature>
<dbReference type="InterPro" id="IPR001841">
    <property type="entry name" value="Znf_RING"/>
</dbReference>
<name>A0A834TE50_9FABA</name>
<dbReference type="PANTHER" id="PTHR48151">
    <property type="entry name" value="SH3 DOMAIN-CONTAINING PROTEIN"/>
    <property type="match status" value="1"/>
</dbReference>
<sequence>MMLSLAITLACVRLRRLASTNPTPFDVLHPLPPPSTVELTVAERGLDEDTLNTYYPKMPYSEVVLKKKGANLNTCDDSSDYYSSCSICLGDFQESDTLRLLPDCGHLYHVSCVDPWLRCSSSSGFPQDSSGTTLMDLITADPTSAPSSAPSASNAAASSAAAAPAGQPTALGKPAGEKRSKRAAFMQIQTDTLTVAKAALGPVRNNIMPQKQKKKPVSYSQLARSIHELAATSDQKNSQRQLVRHVFPKLAVYNSVDPSLAPSLLMLNQQCEDRNILRNVYYYLARILSDNGAQGLSSGGGIPTPNWDALADIDAVGGVTRADVVPRIVEQLTSEAKNADVECVFTIGMELVASFAYQVVMCESLRLRCIGVFDSGNTVTGPKEYRCRVLEIPCLPPLTLTIINLEFEMRLDLGIRGKEFMGI</sequence>
<keyword evidence="1" id="KW-0479">Metal-binding</keyword>
<keyword evidence="1" id="KW-0862">Zinc</keyword>
<evidence type="ECO:0000256" key="3">
    <source>
        <dbReference type="SAM" id="SignalP"/>
    </source>
</evidence>
<dbReference type="Proteomes" id="UP000634136">
    <property type="component" value="Unassembled WGS sequence"/>
</dbReference>
<evidence type="ECO:0000256" key="1">
    <source>
        <dbReference type="PROSITE-ProRule" id="PRU00175"/>
    </source>
</evidence>
<dbReference type="OrthoDB" id="5971719at2759"/>
<keyword evidence="1" id="KW-0863">Zinc-finger</keyword>
<dbReference type="AlphaFoldDB" id="A0A834TE50"/>
<feature type="region of interest" description="Disordered" evidence="2">
    <location>
        <begin position="138"/>
        <end position="182"/>
    </location>
</feature>
<dbReference type="SMART" id="SM00184">
    <property type="entry name" value="RING"/>
    <property type="match status" value="1"/>
</dbReference>
<evidence type="ECO:0000259" key="4">
    <source>
        <dbReference type="PROSITE" id="PS50089"/>
    </source>
</evidence>
<comment type="caution">
    <text evidence="5">The sequence shown here is derived from an EMBL/GenBank/DDBJ whole genome shotgun (WGS) entry which is preliminary data.</text>
</comment>
<organism evidence="5 6">
    <name type="scientific">Senna tora</name>
    <dbReference type="NCBI Taxonomy" id="362788"/>
    <lineage>
        <taxon>Eukaryota</taxon>
        <taxon>Viridiplantae</taxon>
        <taxon>Streptophyta</taxon>
        <taxon>Embryophyta</taxon>
        <taxon>Tracheophyta</taxon>
        <taxon>Spermatophyta</taxon>
        <taxon>Magnoliopsida</taxon>
        <taxon>eudicotyledons</taxon>
        <taxon>Gunneridae</taxon>
        <taxon>Pentapetalae</taxon>
        <taxon>rosids</taxon>
        <taxon>fabids</taxon>
        <taxon>Fabales</taxon>
        <taxon>Fabaceae</taxon>
        <taxon>Caesalpinioideae</taxon>
        <taxon>Cassia clade</taxon>
        <taxon>Senna</taxon>
    </lineage>
</organism>
<feature type="domain" description="RING-type" evidence="4">
    <location>
        <begin position="85"/>
        <end position="119"/>
    </location>
</feature>